<reference evidence="2" key="1">
    <citation type="journal article" date="2020" name="Stud. Mycol.">
        <title>101 Dothideomycetes genomes: a test case for predicting lifestyles and emergence of pathogens.</title>
        <authorList>
            <person name="Haridas S."/>
            <person name="Albert R."/>
            <person name="Binder M."/>
            <person name="Bloem J."/>
            <person name="Labutti K."/>
            <person name="Salamov A."/>
            <person name="Andreopoulos B."/>
            <person name="Baker S."/>
            <person name="Barry K."/>
            <person name="Bills G."/>
            <person name="Bluhm B."/>
            <person name="Cannon C."/>
            <person name="Castanera R."/>
            <person name="Culley D."/>
            <person name="Daum C."/>
            <person name="Ezra D."/>
            <person name="Gonzalez J."/>
            <person name="Henrissat B."/>
            <person name="Kuo A."/>
            <person name="Liang C."/>
            <person name="Lipzen A."/>
            <person name="Lutzoni F."/>
            <person name="Magnuson J."/>
            <person name="Mondo S."/>
            <person name="Nolan M."/>
            <person name="Ohm R."/>
            <person name="Pangilinan J."/>
            <person name="Park H.-J."/>
            <person name="Ramirez L."/>
            <person name="Alfaro M."/>
            <person name="Sun H."/>
            <person name="Tritt A."/>
            <person name="Yoshinaga Y."/>
            <person name="Zwiers L.-H."/>
            <person name="Turgeon B."/>
            <person name="Goodwin S."/>
            <person name="Spatafora J."/>
            <person name="Crous P."/>
            <person name="Grigoriev I."/>
        </authorList>
    </citation>
    <scope>NUCLEOTIDE SEQUENCE</scope>
    <source>
        <strain evidence="2">CBS 123094</strain>
    </source>
</reference>
<feature type="region of interest" description="Disordered" evidence="1">
    <location>
        <begin position="528"/>
        <end position="553"/>
    </location>
</feature>
<sequence>MDPPYTDVNLPYWTHARLREGETLLRTQLKDGAHPRPVYYAFKQQRLRGNAVKVQISTGTKPKLGGNPELKERDFKTILNSLQNEATIIPRIQEVFGNGSQWPRIDKILCLQFGPSRIVSQPDGISRMFPDGSNMYRKPYAAHIIGAHIAEAVASATNRDDIVLEYQDSREVFMDPHGKVVMEIDCPNTRLCMGTRKFFVRKVKDPVGLQRIDNRTLVLAFNWHQPWREILGDLASSGTLPAAVVCVPSRITNVGSASHVEERENVTTFKAVFEDRQQYQEFVWASEKLTITYSDVLMPTNLYIRTNHTTAFQPSIEIPHPAPLGAPHPWEQLPRAPPPPGGSFDSGGLGPEDIGSWSRRKAKEAQEKQRASREGGGENAAPPPLHRLATGAAPDADSSANLTSAYLSSSSTGLTVEEEERILCELLAKTTTQSEEGRQHLAALDLMDLPSPPVHQYGYQQQYLPPEPMSSVYQLPYQQYQQPAQISYGAGYIPPPQGSYGTGNPAAAQVGYGSYTYPIPDGSTSEYSNPGQWGYGSGNVQSPLGGDSTIHSSTLPYHQNIQALQQAAQDANPAGHATTYYNPSATDQQQPSGTKRNYASTPGSSQGGTPGSSAGPPHKKGAYQ</sequence>
<gene>
    <name evidence="2" type="ORF">P154DRAFT_580107</name>
</gene>
<protein>
    <submittedName>
        <fullName evidence="2">Uncharacterized protein</fullName>
    </submittedName>
</protein>
<feature type="region of interest" description="Disordered" evidence="1">
    <location>
        <begin position="566"/>
        <end position="624"/>
    </location>
</feature>
<dbReference type="EMBL" id="ML977628">
    <property type="protein sequence ID" value="KAF1996176.1"/>
    <property type="molecule type" value="Genomic_DNA"/>
</dbReference>
<evidence type="ECO:0000313" key="2">
    <source>
        <dbReference type="EMBL" id="KAF1996176.1"/>
    </source>
</evidence>
<feature type="region of interest" description="Disordered" evidence="1">
    <location>
        <begin position="315"/>
        <end position="399"/>
    </location>
</feature>
<proteinExistence type="predicted"/>
<dbReference type="Proteomes" id="UP000799779">
    <property type="component" value="Unassembled WGS sequence"/>
</dbReference>
<evidence type="ECO:0000256" key="1">
    <source>
        <dbReference type="SAM" id="MobiDB-lite"/>
    </source>
</evidence>
<organism evidence="2 3">
    <name type="scientific">Amniculicola lignicola CBS 123094</name>
    <dbReference type="NCBI Taxonomy" id="1392246"/>
    <lineage>
        <taxon>Eukaryota</taxon>
        <taxon>Fungi</taxon>
        <taxon>Dikarya</taxon>
        <taxon>Ascomycota</taxon>
        <taxon>Pezizomycotina</taxon>
        <taxon>Dothideomycetes</taxon>
        <taxon>Pleosporomycetidae</taxon>
        <taxon>Pleosporales</taxon>
        <taxon>Amniculicolaceae</taxon>
        <taxon>Amniculicola</taxon>
    </lineage>
</organism>
<evidence type="ECO:0000313" key="3">
    <source>
        <dbReference type="Proteomes" id="UP000799779"/>
    </source>
</evidence>
<accession>A0A6A5WEU5</accession>
<feature type="compositionally biased region" description="Polar residues" evidence="1">
    <location>
        <begin position="579"/>
        <end position="598"/>
    </location>
</feature>
<feature type="compositionally biased region" description="Basic and acidic residues" evidence="1">
    <location>
        <begin position="363"/>
        <end position="376"/>
    </location>
</feature>
<name>A0A6A5WEU5_9PLEO</name>
<keyword evidence="3" id="KW-1185">Reference proteome</keyword>
<dbReference type="AlphaFoldDB" id="A0A6A5WEU5"/>